<accession>A0A6N9UJL3</accession>
<dbReference type="InterPro" id="IPR050091">
    <property type="entry name" value="PKS_NRPS_Biosynth_Enz"/>
</dbReference>
<comment type="caution">
    <text evidence="6">The sequence shown here is derived from an EMBL/GenBank/DDBJ whole genome shotgun (WGS) entry which is preliminary data.</text>
</comment>
<dbReference type="PANTHER" id="PTHR43775:SF37">
    <property type="entry name" value="SI:DKEY-61P9.11"/>
    <property type="match status" value="1"/>
</dbReference>
<feature type="region of interest" description="Disordered" evidence="4">
    <location>
        <begin position="555"/>
        <end position="575"/>
    </location>
</feature>
<name>A0A6N9UJL3_9ACTN</name>
<keyword evidence="3" id="KW-0808">Transferase</keyword>
<keyword evidence="7" id="KW-1185">Reference proteome</keyword>
<dbReference type="SMART" id="SM00825">
    <property type="entry name" value="PKS_KS"/>
    <property type="match status" value="1"/>
</dbReference>
<dbReference type="Pfam" id="PF16197">
    <property type="entry name" value="KAsynt_C_assoc"/>
    <property type="match status" value="1"/>
</dbReference>
<dbReference type="GO" id="GO:0071770">
    <property type="term" value="P:DIM/DIP cell wall layer assembly"/>
    <property type="evidence" value="ECO:0007669"/>
    <property type="project" value="TreeGrafter"/>
</dbReference>
<dbReference type="Proteomes" id="UP000469545">
    <property type="component" value="Unassembled WGS sequence"/>
</dbReference>
<dbReference type="Gene3D" id="3.30.70.3290">
    <property type="match status" value="1"/>
</dbReference>
<organism evidence="6 7">
    <name type="scientific">Streptomyces coelicoflavus</name>
    <dbReference type="NCBI Taxonomy" id="285562"/>
    <lineage>
        <taxon>Bacteria</taxon>
        <taxon>Bacillati</taxon>
        <taxon>Actinomycetota</taxon>
        <taxon>Actinomycetes</taxon>
        <taxon>Kitasatosporales</taxon>
        <taxon>Streptomycetaceae</taxon>
        <taxon>Streptomyces</taxon>
    </lineage>
</organism>
<dbReference type="Gene3D" id="3.40.47.10">
    <property type="match status" value="1"/>
</dbReference>
<dbReference type="InterPro" id="IPR032821">
    <property type="entry name" value="PKS_assoc"/>
</dbReference>
<evidence type="ECO:0000256" key="2">
    <source>
        <dbReference type="ARBA" id="ARBA00022553"/>
    </source>
</evidence>
<dbReference type="RefSeq" id="WP_164140361.1">
    <property type="nucleotide sequence ID" value="NZ_JAAGMB010000327.1"/>
</dbReference>
<dbReference type="AlphaFoldDB" id="A0A6N9UJL3"/>
<evidence type="ECO:0000256" key="1">
    <source>
        <dbReference type="ARBA" id="ARBA00022450"/>
    </source>
</evidence>
<dbReference type="InterPro" id="IPR014031">
    <property type="entry name" value="Ketoacyl_synth_C"/>
</dbReference>
<dbReference type="InterPro" id="IPR014030">
    <property type="entry name" value="Ketoacyl_synth_N"/>
</dbReference>
<dbReference type="InterPro" id="IPR020841">
    <property type="entry name" value="PKS_Beta-ketoAc_synthase_dom"/>
</dbReference>
<evidence type="ECO:0000256" key="3">
    <source>
        <dbReference type="RuleBase" id="RU003694"/>
    </source>
</evidence>
<evidence type="ECO:0000313" key="7">
    <source>
        <dbReference type="Proteomes" id="UP000469545"/>
    </source>
</evidence>
<dbReference type="GO" id="GO:0004312">
    <property type="term" value="F:fatty acid synthase activity"/>
    <property type="evidence" value="ECO:0007669"/>
    <property type="project" value="TreeGrafter"/>
</dbReference>
<feature type="domain" description="Ketosynthase family 3 (KS3)" evidence="5">
    <location>
        <begin position="1"/>
        <end position="430"/>
    </location>
</feature>
<evidence type="ECO:0000259" key="5">
    <source>
        <dbReference type="PROSITE" id="PS52004"/>
    </source>
</evidence>
<protein>
    <submittedName>
        <fullName evidence="6">Polyketide synthase</fullName>
    </submittedName>
</protein>
<dbReference type="PANTHER" id="PTHR43775">
    <property type="entry name" value="FATTY ACID SYNTHASE"/>
    <property type="match status" value="1"/>
</dbReference>
<dbReference type="InterPro" id="IPR016039">
    <property type="entry name" value="Thiolase-like"/>
</dbReference>
<dbReference type="CDD" id="cd00833">
    <property type="entry name" value="PKS"/>
    <property type="match status" value="1"/>
</dbReference>
<dbReference type="GO" id="GO:0005737">
    <property type="term" value="C:cytoplasm"/>
    <property type="evidence" value="ECO:0007669"/>
    <property type="project" value="TreeGrafter"/>
</dbReference>
<evidence type="ECO:0000313" key="6">
    <source>
        <dbReference type="EMBL" id="NEB17754.1"/>
    </source>
</evidence>
<dbReference type="EMBL" id="JAAGMB010000327">
    <property type="protein sequence ID" value="NEB17754.1"/>
    <property type="molecule type" value="Genomic_DNA"/>
</dbReference>
<dbReference type="Pfam" id="PF00109">
    <property type="entry name" value="ketoacyl-synt"/>
    <property type="match status" value="1"/>
</dbReference>
<dbReference type="GO" id="GO:0006633">
    <property type="term" value="P:fatty acid biosynthetic process"/>
    <property type="evidence" value="ECO:0007669"/>
    <property type="project" value="TreeGrafter"/>
</dbReference>
<sequence length="575" mass="58904">MPIAVVGIGCRLPGARGPEELWDLLTGGIDVTTALPEDRGGDATTALAKDRAGNAQTRGGFLEGLQDPDAFDAGFFGVRREDVPATDPQQRLALTVAWEALEDAGLLPAALSGTRTSVFLGQSHADHWEVLRAAQPGPQASGALARLAGTEQRALLSGRLSYFFGWHGTSLTVDTGQASSLAAVHLACASLRSGEATLALAGGVNAALSPAVTGLFAQAGVLSPDGACRFGDARANGFVRSDGAGIVVLKPLERALADGDRIRAVLRGSALSNDGATKEQVTDPSATGQRLAMRWAHEDAGTSPHDVDYVEAHGTGTRIDAVELAALNDVYGEGRSAGRRLLVGSVKTNIGHCEAAAGVAGLIKAVLCLEHRTVPPSLHIETPSPKVHWERIPLVVPTANEPLPAYGRPAVVAVNGQSISGANAHVILAEAPPAASGAPADDGPWPLHLSAPTARGLATLLGAYVDHLAPDGPGRAHAARDLCWTSWARRTAHAHRLTVHGSTHDQLHRALTAALAGGASTDAAHPADGAGTDPAPLDGACPGASADTDRCFPAGPGTVAPLPRHPWDAGAARPL</sequence>
<keyword evidence="1" id="KW-0596">Phosphopantetheine</keyword>
<dbReference type="Pfam" id="PF02801">
    <property type="entry name" value="Ketoacyl-synt_C"/>
    <property type="match status" value="1"/>
</dbReference>
<reference evidence="6 7" key="1">
    <citation type="submission" date="2020-01" db="EMBL/GenBank/DDBJ databases">
        <title>Insect and environment-associated Actinomycetes.</title>
        <authorList>
            <person name="Currrie C."/>
            <person name="Chevrette M."/>
            <person name="Carlson C."/>
            <person name="Stubbendieck R."/>
            <person name="Wendt-Pienkowski E."/>
        </authorList>
    </citation>
    <scope>NUCLEOTIDE SEQUENCE [LARGE SCALE GENOMIC DNA]</scope>
    <source>
        <strain evidence="6 7">SID14172</strain>
    </source>
</reference>
<dbReference type="SUPFAM" id="SSF53901">
    <property type="entry name" value="Thiolase-like"/>
    <property type="match status" value="1"/>
</dbReference>
<dbReference type="GO" id="GO:0005886">
    <property type="term" value="C:plasma membrane"/>
    <property type="evidence" value="ECO:0007669"/>
    <property type="project" value="TreeGrafter"/>
</dbReference>
<comment type="similarity">
    <text evidence="3">Belongs to the thiolase-like superfamily. Beta-ketoacyl-ACP synthases family.</text>
</comment>
<proteinExistence type="inferred from homology"/>
<feature type="region of interest" description="Disordered" evidence="4">
    <location>
        <begin position="518"/>
        <end position="538"/>
    </location>
</feature>
<dbReference type="PROSITE" id="PS52004">
    <property type="entry name" value="KS3_2"/>
    <property type="match status" value="1"/>
</dbReference>
<keyword evidence="2" id="KW-0597">Phosphoprotein</keyword>
<evidence type="ECO:0000256" key="4">
    <source>
        <dbReference type="SAM" id="MobiDB-lite"/>
    </source>
</evidence>
<gene>
    <name evidence="6" type="ORF">G3I46_14690</name>
</gene>